<evidence type="ECO:0000256" key="3">
    <source>
        <dbReference type="ARBA" id="ARBA00050603"/>
    </source>
</evidence>
<keyword evidence="2" id="KW-0012">Acyltransferase</keyword>
<name>A0A0B5QI82_CLOBE</name>
<dbReference type="InterPro" id="IPR016181">
    <property type="entry name" value="Acyl_CoA_acyltransferase"/>
</dbReference>
<dbReference type="SUPFAM" id="SSF55729">
    <property type="entry name" value="Acyl-CoA N-acyltransferases (Nat)"/>
    <property type="match status" value="1"/>
</dbReference>
<evidence type="ECO:0000256" key="2">
    <source>
        <dbReference type="ARBA" id="ARBA00023315"/>
    </source>
</evidence>
<evidence type="ECO:0000256" key="4">
    <source>
        <dbReference type="ARBA" id="ARBA00051334"/>
    </source>
</evidence>
<dbReference type="EMBL" id="CP010086">
    <property type="protein sequence ID" value="AJG97647.1"/>
    <property type="molecule type" value="Genomic_DNA"/>
</dbReference>
<evidence type="ECO:0000313" key="6">
    <source>
        <dbReference type="EMBL" id="AJG97647.1"/>
    </source>
</evidence>
<dbReference type="RefSeq" id="WP_041894579.1">
    <property type="nucleotide sequence ID" value="NZ_CP010086.2"/>
</dbReference>
<accession>A0A0B5QI82</accession>
<evidence type="ECO:0000313" key="7">
    <source>
        <dbReference type="Proteomes" id="UP000031866"/>
    </source>
</evidence>
<dbReference type="InterPro" id="IPR000182">
    <property type="entry name" value="GNAT_dom"/>
</dbReference>
<organism evidence="6 7">
    <name type="scientific">Clostridium beijerinckii</name>
    <name type="common">Clostridium MP</name>
    <dbReference type="NCBI Taxonomy" id="1520"/>
    <lineage>
        <taxon>Bacteria</taxon>
        <taxon>Bacillati</taxon>
        <taxon>Bacillota</taxon>
        <taxon>Clostridia</taxon>
        <taxon>Eubacteriales</taxon>
        <taxon>Clostridiaceae</taxon>
        <taxon>Clostridium</taxon>
    </lineage>
</organism>
<dbReference type="KEGG" id="cbei:LF65_01028"/>
<dbReference type="FunFam" id="3.40.630.30:FF:000026">
    <property type="entry name" value="Phosphinothricin acetyltransferase"/>
    <property type="match status" value="1"/>
</dbReference>
<evidence type="ECO:0000256" key="1">
    <source>
        <dbReference type="ARBA" id="ARBA00022679"/>
    </source>
</evidence>
<sequence length="170" mass="19610">MIREATEKDLADILEIYNDAILNTTAIYDYTAHNLEERKQWFDEKKKDGCPLLVFEKDDKAVGFATYGSFRTYPAFKYTIEHSVYVHKDYRNLGIGKILLKELIDAANRDEYATMVACIDSLNDGSIKIHEKFGFKYSGTVTKAGYKFGKWLDLVFYQLDLTGPKHPIEK</sequence>
<dbReference type="PANTHER" id="PTHR43072:SF23">
    <property type="entry name" value="UPF0039 PROTEIN C11D3.02C"/>
    <property type="match status" value="1"/>
</dbReference>
<dbReference type="OrthoDB" id="9798006at2"/>
<dbReference type="GO" id="GO:0016747">
    <property type="term" value="F:acyltransferase activity, transferring groups other than amino-acyl groups"/>
    <property type="evidence" value="ECO:0007669"/>
    <property type="project" value="InterPro"/>
</dbReference>
<dbReference type="Pfam" id="PF13420">
    <property type="entry name" value="Acetyltransf_4"/>
    <property type="match status" value="1"/>
</dbReference>
<dbReference type="AlphaFoldDB" id="A0A0B5QI82"/>
<dbReference type="Proteomes" id="UP000031866">
    <property type="component" value="Chromosome"/>
</dbReference>
<evidence type="ECO:0000259" key="5">
    <source>
        <dbReference type="PROSITE" id="PS51186"/>
    </source>
</evidence>
<dbReference type="STRING" id="1520.LF65_01028"/>
<comment type="catalytic activity">
    <reaction evidence="3">
        <text>L-methionine sulfoximine + acetyl-CoA = N-acetyl-L-methionine sulfoximine + CoA + H(+)</text>
        <dbReference type="Rhea" id="RHEA:47660"/>
        <dbReference type="ChEBI" id="CHEBI:15378"/>
        <dbReference type="ChEBI" id="CHEBI:57287"/>
        <dbReference type="ChEBI" id="CHEBI:57288"/>
        <dbReference type="ChEBI" id="CHEBI:87826"/>
        <dbReference type="ChEBI" id="CHEBI:87827"/>
    </reaction>
</comment>
<dbReference type="PROSITE" id="PS51186">
    <property type="entry name" value="GNAT"/>
    <property type="match status" value="1"/>
</dbReference>
<protein>
    <submittedName>
        <fullName evidence="6">Phosphinothricin acetyltransferase</fullName>
    </submittedName>
</protein>
<comment type="catalytic activity">
    <reaction evidence="4">
        <text>L-methionine sulfone + acetyl-CoA = N-acetyl-L-methionine sulfone + CoA + H(+)</text>
        <dbReference type="Rhea" id="RHEA:47656"/>
        <dbReference type="ChEBI" id="CHEBI:15378"/>
        <dbReference type="ChEBI" id="CHEBI:57287"/>
        <dbReference type="ChEBI" id="CHEBI:57288"/>
        <dbReference type="ChEBI" id="CHEBI:87824"/>
        <dbReference type="ChEBI" id="CHEBI:87825"/>
    </reaction>
</comment>
<dbReference type="CDD" id="cd04301">
    <property type="entry name" value="NAT_SF"/>
    <property type="match status" value="1"/>
</dbReference>
<proteinExistence type="predicted"/>
<dbReference type="PANTHER" id="PTHR43072">
    <property type="entry name" value="N-ACETYLTRANSFERASE"/>
    <property type="match status" value="1"/>
</dbReference>
<dbReference type="Gene3D" id="3.40.630.30">
    <property type="match status" value="1"/>
</dbReference>
<gene>
    <name evidence="6" type="ORF">LF65_01028</name>
</gene>
<reference evidence="7" key="1">
    <citation type="submission" date="2014-12" db="EMBL/GenBank/DDBJ databases">
        <title>Genome sequence of Clostridium beijerinckii strain 59B.</title>
        <authorList>
            <person name="Little G.T."/>
            <person name="Minton N.P."/>
        </authorList>
    </citation>
    <scope>NUCLEOTIDE SEQUENCE [LARGE SCALE GENOMIC DNA]</scope>
    <source>
        <strain evidence="7">59B</strain>
    </source>
</reference>
<keyword evidence="1 6" id="KW-0808">Transferase</keyword>
<feature type="domain" description="N-acetyltransferase" evidence="5">
    <location>
        <begin position="1"/>
        <end position="153"/>
    </location>
</feature>